<comment type="subcellular location">
    <subcellularLocation>
        <location evidence="1">Cell membrane</location>
        <topology evidence="1">Peripheral membrane protein</topology>
        <orientation evidence="1">Cytoplasmic side</orientation>
    </subcellularLocation>
</comment>
<organism evidence="2 4">
    <name type="scientific">Corynebacterium kutscheri</name>
    <dbReference type="NCBI Taxonomy" id="35755"/>
    <lineage>
        <taxon>Bacteria</taxon>
        <taxon>Bacillati</taxon>
        <taxon>Actinomycetota</taxon>
        <taxon>Actinomycetes</taxon>
        <taxon>Mycobacteriales</taxon>
        <taxon>Corynebacteriaceae</taxon>
        <taxon>Corynebacterium</taxon>
    </lineage>
</organism>
<evidence type="ECO:0000256" key="1">
    <source>
        <dbReference type="HAMAP-Rule" id="MF_00386"/>
    </source>
</evidence>
<dbReference type="AlphaFoldDB" id="A0A0F6TE54"/>
<dbReference type="OrthoDB" id="9801753at2"/>
<sequence length="84" mass="9734">MNNRPRSLLGQWLYNAVRFYQKYLSPLKMGSTCRFEPVCSAYALDAYATHGVFKATVLVFVRLVRCGPWHPGGFDPVPRGRRWR</sequence>
<keyword evidence="1" id="KW-1003">Cell membrane</keyword>
<gene>
    <name evidence="3" type="primary">yidC_1</name>
    <name evidence="3" type="ORF">NCTC949_00693</name>
    <name evidence="2" type="ORF">UL82_10785</name>
</gene>
<dbReference type="STRING" id="35755.UL82_10785"/>
<protein>
    <recommendedName>
        <fullName evidence="1">Putative membrane protein insertion efficiency factor</fullName>
    </recommendedName>
</protein>
<reference evidence="2 4" key="1">
    <citation type="journal article" date="2015" name="Genome Announc.">
        <title>Complete Genome Sequence of Corynebacterium kutscheri DSM 20755, a Corynebacterial Type Strain with Remarkably Low G+C Content of Chromosomal DNA.</title>
        <authorList>
            <person name="Ruckert C."/>
            <person name="Albersmeier A."/>
            <person name="Winkler A."/>
            <person name="Tauch A."/>
        </authorList>
    </citation>
    <scope>NUCLEOTIDE SEQUENCE [LARGE SCALE GENOMIC DNA]</scope>
    <source>
        <strain evidence="2 4">DSM 20755</strain>
    </source>
</reference>
<dbReference type="Proteomes" id="UP000271380">
    <property type="component" value="Chromosome"/>
</dbReference>
<dbReference type="GO" id="GO:0005886">
    <property type="term" value="C:plasma membrane"/>
    <property type="evidence" value="ECO:0007669"/>
    <property type="project" value="UniProtKB-SubCell"/>
</dbReference>
<accession>A0A0F6TE54</accession>
<evidence type="ECO:0000313" key="5">
    <source>
        <dbReference type="Proteomes" id="UP000271380"/>
    </source>
</evidence>
<evidence type="ECO:0000313" key="2">
    <source>
        <dbReference type="EMBL" id="AKE42291.1"/>
    </source>
</evidence>
<name>A0A0F6TE54_9CORY</name>
<dbReference type="PANTHER" id="PTHR33383">
    <property type="entry name" value="MEMBRANE PROTEIN INSERTION EFFICIENCY FACTOR-RELATED"/>
    <property type="match status" value="1"/>
</dbReference>
<dbReference type="InterPro" id="IPR002696">
    <property type="entry name" value="Membr_insert_effic_factor_YidD"/>
</dbReference>
<dbReference type="Proteomes" id="UP000033457">
    <property type="component" value="Chromosome"/>
</dbReference>
<dbReference type="SMART" id="SM01234">
    <property type="entry name" value="Haemolytic"/>
    <property type="match status" value="1"/>
</dbReference>
<dbReference type="EMBL" id="LR134377">
    <property type="protein sequence ID" value="VEH05594.1"/>
    <property type="molecule type" value="Genomic_DNA"/>
</dbReference>
<reference evidence="3 5" key="2">
    <citation type="submission" date="2018-12" db="EMBL/GenBank/DDBJ databases">
        <authorList>
            <consortium name="Pathogen Informatics"/>
        </authorList>
    </citation>
    <scope>NUCLEOTIDE SEQUENCE [LARGE SCALE GENOMIC DNA]</scope>
    <source>
        <strain evidence="3 5">NCTC949</strain>
    </source>
</reference>
<keyword evidence="4" id="KW-1185">Reference proteome</keyword>
<dbReference type="PANTHER" id="PTHR33383:SF1">
    <property type="entry name" value="MEMBRANE PROTEIN INSERTION EFFICIENCY FACTOR-RELATED"/>
    <property type="match status" value="1"/>
</dbReference>
<comment type="similarity">
    <text evidence="1">Belongs to the UPF0161 family.</text>
</comment>
<comment type="function">
    <text evidence="1">Could be involved in insertion of integral membrane proteins into the membrane.</text>
</comment>
<dbReference type="Pfam" id="PF01809">
    <property type="entry name" value="YidD"/>
    <property type="match status" value="1"/>
</dbReference>
<dbReference type="NCBIfam" id="TIGR00278">
    <property type="entry name" value="membrane protein insertion efficiency factor YidD"/>
    <property type="match status" value="1"/>
</dbReference>
<dbReference type="EMBL" id="CP011312">
    <property type="protein sequence ID" value="AKE42291.1"/>
    <property type="molecule type" value="Genomic_DNA"/>
</dbReference>
<dbReference type="HOGENOM" id="CLU_144811_6_0_11"/>
<dbReference type="HAMAP" id="MF_00386">
    <property type="entry name" value="UPF0161_YidD"/>
    <property type="match status" value="1"/>
</dbReference>
<dbReference type="RefSeq" id="WP_083966480.1">
    <property type="nucleotide sequence ID" value="NZ_CP011312.1"/>
</dbReference>
<keyword evidence="1" id="KW-0472">Membrane</keyword>
<dbReference type="KEGG" id="cku:UL82_10785"/>
<evidence type="ECO:0000313" key="3">
    <source>
        <dbReference type="EMBL" id="VEH05594.1"/>
    </source>
</evidence>
<evidence type="ECO:0000313" key="4">
    <source>
        <dbReference type="Proteomes" id="UP000033457"/>
    </source>
</evidence>
<proteinExistence type="inferred from homology"/>